<feature type="transmembrane region" description="Helical" evidence="1">
    <location>
        <begin position="60"/>
        <end position="77"/>
    </location>
</feature>
<dbReference type="EMBL" id="JBHSAC010000010">
    <property type="protein sequence ID" value="MFC3931411.1"/>
    <property type="molecule type" value="Genomic_DNA"/>
</dbReference>
<protein>
    <submittedName>
        <fullName evidence="3">YccF domain-containing protein</fullName>
    </submittedName>
</protein>
<dbReference type="PANTHER" id="PTHR42903">
    <property type="entry name" value="INNER MEMBRANE PROTEIN YCCF"/>
    <property type="match status" value="1"/>
</dbReference>
<evidence type="ECO:0000259" key="2">
    <source>
        <dbReference type="Pfam" id="PF03733"/>
    </source>
</evidence>
<dbReference type="Proteomes" id="UP001595901">
    <property type="component" value="Unassembled WGS sequence"/>
</dbReference>
<keyword evidence="1" id="KW-1133">Transmembrane helix</keyword>
<keyword evidence="1" id="KW-0472">Membrane</keyword>
<dbReference type="InterPro" id="IPR031308">
    <property type="entry name" value="UCP028777"/>
</dbReference>
<keyword evidence="1" id="KW-0812">Transmembrane</keyword>
<feature type="domain" description="Inner membrane component" evidence="2">
    <location>
        <begin position="66"/>
        <end position="115"/>
    </location>
</feature>
<sequence length="121" mass="13376">MRLLGNLIWFLCSGLWSGLAWYAIGILLCLTIIGIPFGLQCFKIGSFGFFPFGKTIVPSSRFSNLLFNLIWIFLFGWELALMHLVSSALLCLTIIGIPFALQSIKMAGISLLPFGVTITEI</sequence>
<reference evidence="4" key="1">
    <citation type="journal article" date="2019" name="Int. J. Syst. Evol. Microbiol.">
        <title>The Global Catalogue of Microorganisms (GCM) 10K type strain sequencing project: providing services to taxonomists for standard genome sequencing and annotation.</title>
        <authorList>
            <consortium name="The Broad Institute Genomics Platform"/>
            <consortium name="The Broad Institute Genome Sequencing Center for Infectious Disease"/>
            <person name="Wu L."/>
            <person name="Ma J."/>
        </authorList>
    </citation>
    <scope>NUCLEOTIDE SEQUENCE [LARGE SCALE GENOMIC DNA]</scope>
    <source>
        <strain evidence="4">CCUG 58728</strain>
    </source>
</reference>
<proteinExistence type="predicted"/>
<gene>
    <name evidence="3" type="ORF">ACFOSE_01160</name>
</gene>
<feature type="transmembrane region" description="Helical" evidence="1">
    <location>
        <begin position="20"/>
        <end position="39"/>
    </location>
</feature>
<evidence type="ECO:0000256" key="1">
    <source>
        <dbReference type="SAM" id="Phobius"/>
    </source>
</evidence>
<dbReference type="NCBIfam" id="NF008740">
    <property type="entry name" value="PRK11770.1-2"/>
    <property type="match status" value="1"/>
</dbReference>
<keyword evidence="4" id="KW-1185">Reference proteome</keyword>
<organism evidence="3 4">
    <name type="scientific">Streptococcus dentapri</name>
    <dbReference type="NCBI Taxonomy" id="573564"/>
    <lineage>
        <taxon>Bacteria</taxon>
        <taxon>Bacillati</taxon>
        <taxon>Bacillota</taxon>
        <taxon>Bacilli</taxon>
        <taxon>Lactobacillales</taxon>
        <taxon>Streptococcaceae</taxon>
        <taxon>Streptococcus</taxon>
    </lineage>
</organism>
<evidence type="ECO:0000313" key="3">
    <source>
        <dbReference type="EMBL" id="MFC3931411.1"/>
    </source>
</evidence>
<feature type="domain" description="Inner membrane component" evidence="2">
    <location>
        <begin position="4"/>
        <end position="54"/>
    </location>
</feature>
<evidence type="ECO:0000313" key="4">
    <source>
        <dbReference type="Proteomes" id="UP001595901"/>
    </source>
</evidence>
<name>A0ABV8CYZ7_9STRE</name>
<dbReference type="PANTHER" id="PTHR42903:SF1">
    <property type="entry name" value="INNER MEMBRANE PROTEIN YCCF"/>
    <property type="match status" value="1"/>
</dbReference>
<dbReference type="PIRSF" id="PIRSF028777">
    <property type="entry name" value="UCP028777"/>
    <property type="match status" value="1"/>
</dbReference>
<accession>A0ABV8CYZ7</accession>
<comment type="caution">
    <text evidence="3">The sequence shown here is derived from an EMBL/GenBank/DDBJ whole genome shotgun (WGS) entry which is preliminary data.</text>
</comment>
<dbReference type="RefSeq" id="WP_380429403.1">
    <property type="nucleotide sequence ID" value="NZ_JBHSAC010000010.1"/>
</dbReference>
<dbReference type="Pfam" id="PF03733">
    <property type="entry name" value="YccF"/>
    <property type="match status" value="2"/>
</dbReference>
<dbReference type="InterPro" id="IPR005185">
    <property type="entry name" value="YccF"/>
</dbReference>
<dbReference type="InterPro" id="IPR052937">
    <property type="entry name" value="Inner_membrane_protein"/>
</dbReference>